<name>A0ABD1N188_9FABA</name>
<keyword evidence="7" id="KW-1185">Reference proteome</keyword>
<dbReference type="Gene3D" id="1.20.140.40">
    <property type="entry name" value="Invertase/pectin methylesterase inhibitor family protein"/>
    <property type="match status" value="1"/>
</dbReference>
<dbReference type="InterPro" id="IPR052421">
    <property type="entry name" value="PCW_Enzyme_Inhibitor"/>
</dbReference>
<proteinExistence type="inferred from homology"/>
<dbReference type="AlphaFoldDB" id="A0ABD1N188"/>
<dbReference type="InterPro" id="IPR035513">
    <property type="entry name" value="Invertase/methylesterase_inhib"/>
</dbReference>
<comment type="similarity">
    <text evidence="3">Belongs to the PMEI family.</text>
</comment>
<protein>
    <recommendedName>
        <fullName evidence="5">Pectinesterase inhibitor domain-containing protein</fullName>
    </recommendedName>
</protein>
<accession>A0ABD1N188</accession>
<comment type="caution">
    <text evidence="6">The sequence shown here is derived from an EMBL/GenBank/DDBJ whole genome shotgun (WGS) entry which is preliminary data.</text>
</comment>
<dbReference type="PANTHER" id="PTHR36710:SF18">
    <property type="entry name" value="PECTINESTERASE INHIBITOR 5-RELATED"/>
    <property type="match status" value="1"/>
</dbReference>
<evidence type="ECO:0000256" key="4">
    <source>
        <dbReference type="SAM" id="SignalP"/>
    </source>
</evidence>
<evidence type="ECO:0000256" key="3">
    <source>
        <dbReference type="ARBA" id="ARBA00038471"/>
    </source>
</evidence>
<dbReference type="SUPFAM" id="SSF101148">
    <property type="entry name" value="Plant invertase/pectin methylesterase inhibitor"/>
    <property type="match status" value="1"/>
</dbReference>
<feature type="signal peptide" evidence="4">
    <location>
        <begin position="1"/>
        <end position="26"/>
    </location>
</feature>
<dbReference type="Pfam" id="PF04043">
    <property type="entry name" value="PMEI"/>
    <property type="match status" value="1"/>
</dbReference>
<dbReference type="SMART" id="SM00856">
    <property type="entry name" value="PMEI"/>
    <property type="match status" value="1"/>
</dbReference>
<evidence type="ECO:0000256" key="2">
    <source>
        <dbReference type="ARBA" id="ARBA00023157"/>
    </source>
</evidence>
<dbReference type="Proteomes" id="UP001603857">
    <property type="component" value="Unassembled WGS sequence"/>
</dbReference>
<sequence>MRRIPTLVSSFTLQAILLAFLTLSQPSLPWKEGNGDLTDQICKKTPFYDLCSSILHSNPLSPKPDLKGVALLMVNNILANASDTLSYIEGLIKNTSDRDLEQALAFCAESYIPLVKYILPQAADAISQGRFGFAGYCISDVLKEINSDEVTRNYLEPLRPIRDRNNIVEVVGTYDKTNMKDDHRK</sequence>
<keyword evidence="2" id="KW-1015">Disulfide bond</keyword>
<gene>
    <name evidence="6" type="ORF">Fmac_009581</name>
</gene>
<evidence type="ECO:0000256" key="1">
    <source>
        <dbReference type="ARBA" id="ARBA00022729"/>
    </source>
</evidence>
<dbReference type="FunFam" id="1.20.140.40:FF:000009">
    <property type="entry name" value="Invertase/pectin methylesterase inhibitor family protein"/>
    <property type="match status" value="1"/>
</dbReference>
<evidence type="ECO:0000313" key="6">
    <source>
        <dbReference type="EMBL" id="KAL2341641.1"/>
    </source>
</evidence>
<dbReference type="PANTHER" id="PTHR36710">
    <property type="entry name" value="PECTINESTERASE INHIBITOR-LIKE"/>
    <property type="match status" value="1"/>
</dbReference>
<feature type="chain" id="PRO_5044878148" description="Pectinesterase inhibitor domain-containing protein" evidence="4">
    <location>
        <begin position="27"/>
        <end position="185"/>
    </location>
</feature>
<dbReference type="InterPro" id="IPR006501">
    <property type="entry name" value="Pectinesterase_inhib_dom"/>
</dbReference>
<evidence type="ECO:0000259" key="5">
    <source>
        <dbReference type="SMART" id="SM00856"/>
    </source>
</evidence>
<reference evidence="6 7" key="1">
    <citation type="submission" date="2024-08" db="EMBL/GenBank/DDBJ databases">
        <title>Insights into the chromosomal genome structure of Flemingia macrophylla.</title>
        <authorList>
            <person name="Ding Y."/>
            <person name="Zhao Y."/>
            <person name="Bi W."/>
            <person name="Wu M."/>
            <person name="Zhao G."/>
            <person name="Gong Y."/>
            <person name="Li W."/>
            <person name="Zhang P."/>
        </authorList>
    </citation>
    <scope>NUCLEOTIDE SEQUENCE [LARGE SCALE GENOMIC DNA]</scope>
    <source>
        <strain evidence="6">DYQJB</strain>
        <tissue evidence="6">Leaf</tissue>
    </source>
</reference>
<dbReference type="NCBIfam" id="TIGR01614">
    <property type="entry name" value="PME_inhib"/>
    <property type="match status" value="1"/>
</dbReference>
<dbReference type="EMBL" id="JBGMDY010000003">
    <property type="protein sequence ID" value="KAL2341641.1"/>
    <property type="molecule type" value="Genomic_DNA"/>
</dbReference>
<evidence type="ECO:0000313" key="7">
    <source>
        <dbReference type="Proteomes" id="UP001603857"/>
    </source>
</evidence>
<keyword evidence="1 4" id="KW-0732">Signal</keyword>
<feature type="domain" description="Pectinesterase inhibitor" evidence="5">
    <location>
        <begin position="33"/>
        <end position="155"/>
    </location>
</feature>
<organism evidence="6 7">
    <name type="scientific">Flemingia macrophylla</name>
    <dbReference type="NCBI Taxonomy" id="520843"/>
    <lineage>
        <taxon>Eukaryota</taxon>
        <taxon>Viridiplantae</taxon>
        <taxon>Streptophyta</taxon>
        <taxon>Embryophyta</taxon>
        <taxon>Tracheophyta</taxon>
        <taxon>Spermatophyta</taxon>
        <taxon>Magnoliopsida</taxon>
        <taxon>eudicotyledons</taxon>
        <taxon>Gunneridae</taxon>
        <taxon>Pentapetalae</taxon>
        <taxon>rosids</taxon>
        <taxon>fabids</taxon>
        <taxon>Fabales</taxon>
        <taxon>Fabaceae</taxon>
        <taxon>Papilionoideae</taxon>
        <taxon>50 kb inversion clade</taxon>
        <taxon>NPAAA clade</taxon>
        <taxon>indigoferoid/millettioid clade</taxon>
        <taxon>Phaseoleae</taxon>
        <taxon>Flemingia</taxon>
    </lineage>
</organism>